<feature type="domain" description="Ppx/GppA phosphatase N-terminal" evidence="1">
    <location>
        <begin position="29"/>
        <end position="310"/>
    </location>
</feature>
<dbReference type="GO" id="GO:0016462">
    <property type="term" value="F:pyrophosphatase activity"/>
    <property type="evidence" value="ECO:0007669"/>
    <property type="project" value="TreeGrafter"/>
</dbReference>
<dbReference type="Pfam" id="PF21447">
    <property type="entry name" value="Ppx-GppA_III"/>
    <property type="match status" value="1"/>
</dbReference>
<dbReference type="Pfam" id="PF02541">
    <property type="entry name" value="Ppx-GppA"/>
    <property type="match status" value="1"/>
</dbReference>
<comment type="caution">
    <text evidence="3">The sequence shown here is derived from an EMBL/GenBank/DDBJ whole genome shotgun (WGS) entry which is preliminary data.</text>
</comment>
<dbReference type="SUPFAM" id="SSF109604">
    <property type="entry name" value="HD-domain/PDEase-like"/>
    <property type="match status" value="1"/>
</dbReference>
<dbReference type="InterPro" id="IPR043129">
    <property type="entry name" value="ATPase_NBD"/>
</dbReference>
<dbReference type="Proteomes" id="UP000270261">
    <property type="component" value="Unassembled WGS sequence"/>
</dbReference>
<dbReference type="Gene3D" id="3.30.420.40">
    <property type="match status" value="1"/>
</dbReference>
<evidence type="ECO:0000313" key="4">
    <source>
        <dbReference type="Proteomes" id="UP000270261"/>
    </source>
</evidence>
<dbReference type="OrthoDB" id="9793035at2"/>
<proteinExistence type="predicted"/>
<dbReference type="Gene3D" id="3.30.420.150">
    <property type="entry name" value="Exopolyphosphatase. Domain 2"/>
    <property type="match status" value="1"/>
</dbReference>
<dbReference type="PANTHER" id="PTHR30005">
    <property type="entry name" value="EXOPOLYPHOSPHATASE"/>
    <property type="match status" value="1"/>
</dbReference>
<feature type="domain" description="Ppx/GppA phosphatase C-terminal" evidence="2">
    <location>
        <begin position="425"/>
        <end position="552"/>
    </location>
</feature>
<accession>A0A3R8MQC7</accession>
<dbReference type="InterPro" id="IPR050273">
    <property type="entry name" value="GppA/Ppx_hydrolase"/>
</dbReference>
<dbReference type="FunFam" id="3.30.420.40:FF:000023">
    <property type="entry name" value="Guanosine-5'-triphosphate,3'-diphosphate pyrophosphatase"/>
    <property type="match status" value="1"/>
</dbReference>
<keyword evidence="4" id="KW-1185">Reference proteome</keyword>
<dbReference type="CDD" id="cd24053">
    <property type="entry name" value="ASKHA_NBD_EcPPX-GppA-like"/>
    <property type="match status" value="1"/>
</dbReference>
<protein>
    <submittedName>
        <fullName evidence="3">Ppx/GppA family phosphatase</fullName>
    </submittedName>
</protein>
<evidence type="ECO:0000313" key="3">
    <source>
        <dbReference type="EMBL" id="RRN44066.1"/>
    </source>
</evidence>
<dbReference type="AlphaFoldDB" id="A0A3R8MQC7"/>
<dbReference type="PANTHER" id="PTHR30005:SF0">
    <property type="entry name" value="RETROGRADE REGULATION PROTEIN 2"/>
    <property type="match status" value="1"/>
</dbReference>
<dbReference type="SUPFAM" id="SSF53067">
    <property type="entry name" value="Actin-like ATPase domain"/>
    <property type="match status" value="2"/>
</dbReference>
<sequence>MSASLPRRPLAAVDLGSNSFRLLLAEIDQSSAGPQLRILDQIKESVRLGAGLDKHFDLSDEARQRALQALGRFAERLEGLELEGFRAVATNTFRVAHNIGPFLKEASAVLGHPIEVVAGREEARLIYLGAAHGLPLDHQLRLVIDIGGGSTECIIGIDDQPKRRESLQIGCVSLTQQFFSSGKISRAILRKARLHCGERLAEHVHAFRRLGWQYVVGTSGTAKALLALVNANFGHTAITREGLEQLEQLCLSAGHVDALADLPGLRADRQPVIVGGLAAMQAVFDEFGIEAMGYCDSALREGILYDLLGRESGSDQREITISHLVERYRMDDSHGRQVAEVACALLAELKGSRTQVNVQLATEVSETGKSDEKAAVAAIRAGTAADDTGASQAGAGDATGLAAAADAAASGGLVDMGGRPLPCEAESLIWAARIREIGSFIAHDNAHRHGAYILANADLPGFSAMEQQELSMLVLGQSGKLKKVLAMEPTMAQWQMVLCLRLAVILQRRRDGRQTPITIRALPGGPEAGWVISLPAEWAEQHPLTDQSLRDEIEEWGRVGVFRDVSYVLVGGSPAVEEG</sequence>
<dbReference type="InterPro" id="IPR003695">
    <property type="entry name" value="Ppx_GppA_N"/>
</dbReference>
<name>A0A3R8MQC7_9BURK</name>
<organism evidence="3 4">
    <name type="scientific">Lautropia dentalis</name>
    <dbReference type="NCBI Taxonomy" id="2490857"/>
    <lineage>
        <taxon>Bacteria</taxon>
        <taxon>Pseudomonadati</taxon>
        <taxon>Pseudomonadota</taxon>
        <taxon>Betaproteobacteria</taxon>
        <taxon>Burkholderiales</taxon>
        <taxon>Burkholderiaceae</taxon>
        <taxon>Lautropia</taxon>
    </lineage>
</organism>
<evidence type="ECO:0000259" key="1">
    <source>
        <dbReference type="Pfam" id="PF02541"/>
    </source>
</evidence>
<reference evidence="3 4" key="1">
    <citation type="submission" date="2018-11" db="EMBL/GenBank/DDBJ databases">
        <title>Genome sequencing of Lautropia sp. KCOM 2505 (= ChDC F240).</title>
        <authorList>
            <person name="Kook J.-K."/>
            <person name="Park S.-N."/>
            <person name="Lim Y.K."/>
        </authorList>
    </citation>
    <scope>NUCLEOTIDE SEQUENCE [LARGE SCALE GENOMIC DNA]</scope>
    <source>
        <strain evidence="3 4">KCOM 2505</strain>
    </source>
</reference>
<dbReference type="RefSeq" id="WP_125096260.1">
    <property type="nucleotide sequence ID" value="NZ_RRUE01000002.1"/>
</dbReference>
<dbReference type="Gene3D" id="1.10.3210.10">
    <property type="entry name" value="Hypothetical protein af1432"/>
    <property type="match status" value="1"/>
</dbReference>
<gene>
    <name evidence="3" type="ORF">EHV23_11840</name>
</gene>
<dbReference type="InterPro" id="IPR048950">
    <property type="entry name" value="Ppx_GppA_C"/>
</dbReference>
<evidence type="ECO:0000259" key="2">
    <source>
        <dbReference type="Pfam" id="PF21447"/>
    </source>
</evidence>
<dbReference type="EMBL" id="RRUE01000002">
    <property type="protein sequence ID" value="RRN44066.1"/>
    <property type="molecule type" value="Genomic_DNA"/>
</dbReference>